<dbReference type="InterPro" id="IPR000330">
    <property type="entry name" value="SNF2_N"/>
</dbReference>
<evidence type="ECO:0000256" key="14">
    <source>
        <dbReference type="ARBA" id="ARBA00049360"/>
    </source>
</evidence>
<evidence type="ECO:0000256" key="12">
    <source>
        <dbReference type="ARBA" id="ARBA00023204"/>
    </source>
</evidence>
<proteinExistence type="inferred from homology"/>
<dbReference type="Pfam" id="PF00271">
    <property type="entry name" value="Helicase_C"/>
    <property type="match status" value="1"/>
</dbReference>
<evidence type="ECO:0000259" key="17">
    <source>
        <dbReference type="PROSITE" id="PS51192"/>
    </source>
</evidence>
<dbReference type="AlphaFoldDB" id="A0A0C3SEB8"/>
<evidence type="ECO:0000256" key="15">
    <source>
        <dbReference type="RuleBase" id="RU368001"/>
    </source>
</evidence>
<dbReference type="SUPFAM" id="SSF52540">
    <property type="entry name" value="P-loop containing nucleoside triphosphate hydrolases"/>
    <property type="match status" value="2"/>
</dbReference>
<evidence type="ECO:0000256" key="9">
    <source>
        <dbReference type="ARBA" id="ARBA00023125"/>
    </source>
</evidence>
<feature type="compositionally biased region" description="Polar residues" evidence="16">
    <location>
        <begin position="1031"/>
        <end position="1042"/>
    </location>
</feature>
<feature type="domain" description="Helicase C-terminal" evidence="18">
    <location>
        <begin position="858"/>
        <end position="1018"/>
    </location>
</feature>
<dbReference type="Pfam" id="PF00176">
    <property type="entry name" value="SNF2-rel_dom"/>
    <property type="match status" value="1"/>
</dbReference>
<dbReference type="GO" id="GO:0042393">
    <property type="term" value="F:histone binding"/>
    <property type="evidence" value="ECO:0007669"/>
    <property type="project" value="TreeGrafter"/>
</dbReference>
<comment type="domain">
    <text evidence="15">The DBINO region is involved in binding to DNA.</text>
</comment>
<dbReference type="CDD" id="cd18793">
    <property type="entry name" value="SF2_C_SNF"/>
    <property type="match status" value="1"/>
</dbReference>
<dbReference type="GO" id="GO:0006338">
    <property type="term" value="P:chromatin remodeling"/>
    <property type="evidence" value="ECO:0007669"/>
    <property type="project" value="UniProtKB-UniRule"/>
</dbReference>
<keyword evidence="12 15" id="KW-0234">DNA repair</keyword>
<evidence type="ECO:0000259" key="19">
    <source>
        <dbReference type="PROSITE" id="PS51413"/>
    </source>
</evidence>
<dbReference type="STRING" id="745531.A0A0C3SEB8"/>
<dbReference type="PANTHER" id="PTHR45685:SF2">
    <property type="entry name" value="CHROMATIN-REMODELING ATPASE INO80"/>
    <property type="match status" value="1"/>
</dbReference>
<dbReference type="PROSITE" id="PS51413">
    <property type="entry name" value="DBINO"/>
    <property type="match status" value="1"/>
</dbReference>
<feature type="compositionally biased region" description="Basic residues" evidence="16">
    <location>
        <begin position="1107"/>
        <end position="1121"/>
    </location>
</feature>
<dbReference type="InterPro" id="IPR049730">
    <property type="entry name" value="SNF2/RAD54-like_C"/>
</dbReference>
<dbReference type="EC" id="3.6.4.-" evidence="15"/>
<evidence type="ECO:0000256" key="11">
    <source>
        <dbReference type="ARBA" id="ARBA00023163"/>
    </source>
</evidence>
<evidence type="ECO:0000256" key="3">
    <source>
        <dbReference type="ARBA" id="ARBA00019805"/>
    </source>
</evidence>
<feature type="domain" description="DBINO" evidence="19">
    <location>
        <begin position="15"/>
        <end position="140"/>
    </location>
</feature>
<dbReference type="EMBL" id="KN840439">
    <property type="protein sequence ID" value="KIP12607.1"/>
    <property type="molecule type" value="Genomic_DNA"/>
</dbReference>
<dbReference type="GO" id="GO:0031011">
    <property type="term" value="C:Ino80 complex"/>
    <property type="evidence" value="ECO:0007669"/>
    <property type="project" value="UniProtKB-UniRule"/>
</dbReference>
<evidence type="ECO:0000256" key="4">
    <source>
        <dbReference type="ARBA" id="ARBA00022741"/>
    </source>
</evidence>
<evidence type="ECO:0000256" key="2">
    <source>
        <dbReference type="ARBA" id="ARBA00007025"/>
    </source>
</evidence>
<comment type="similarity">
    <text evidence="2 15">Belongs to the SNF2/RAD54 helicase family.</text>
</comment>
<dbReference type="SMART" id="SM00490">
    <property type="entry name" value="HELICc"/>
    <property type="match status" value="1"/>
</dbReference>
<dbReference type="InterPro" id="IPR014001">
    <property type="entry name" value="Helicase_ATP-bd"/>
</dbReference>
<sequence length="1129" mass="128718">MAKRVKALEEAQRKVWTNIARRDVGKVYRFHSSGFQARQTIINRVATQCSMQARKVYTRSAKNTKDAQTKGKRLMREMLVFWKKNEKEERDVRRREQKEAIDRARVEEEKREAARQARKLEFLISQTELYSHFVGNKLKTAQIEGEGAEAEMPAGAQLNDVDGDLQAIDFDDDDHTNIHLHARRNAQEAIALARQKAEDFDTQAALERKTNEALKLAKAQAHIRAEETVEDSTTSATPLVDLDSDELNFQNPTSLTGELTIKQPDMLMATLKEYQLKGLNWLGTLYEQGINGILADEMGLGKTVQSISLLAYLAEHHDIWGPFLVVSPASTLHNWQQEITRFVPKLKALPYWGNVKDRTTLRKFWSKKEISYNEDAPFHILITSYQLITQDQQYFQRVKWQYMILDEAQNIKNSSSARWKTLLGFQCRNRLLLTGTPIQNSMQELWALLHFIMPSLFDSHDEFNEWFSKDIENAAENKGSRLNEHQLRRLHMILKPFMLRRVKRHVQNELSDKIEKDIYVELSARQRALYRALLANVSVADLLEKAQNMGDADTARSLMNLVMQFRKVCNHPELFERADVVAPFSFSTFGRPGPLSREGDFVNLSYSTRNPIELQLPSLLYQDGGLLDVPREDAPLRYDRGPIATLYNIWSTDWIERSLQEDQSTYSFLRFIDMSPSEAHEIHLMPMLQRRLKALHRESKLADDAPYMFDPEFVASHLIHPYELPPPPLVTVITEVDGLPQLRQIASMAWLTSCLSRKDLHWFIPPAVAPPISMHCTDRNFLEHQAAVLDAPFESLLLYGLPPDFRESTRDASAFEERAPGIPISGLLQSSPGNQVPSPPMQVPEARRLIYDSAKLARLDSLLHELKAGDHKVLVYFQMTKMMDLMEEYLIYRQYKYLRLDGSSKLEDRRDMVMEWQTRPDIFVFLLSTRAGGLGINLTAADTVVFYDHDWNPSNDAQAMDRAHRLGQTRQVTVYRLITRGTIDERIVQLATVKKDVQDIVVGNKTFTEVAKPSEIVQLLLNEDQLASLDSSATAAGSSNRNNTRRPVGQGTGLDTPLRDLWTDEGDEFFGQPQASGSASIQELEDDGTPVPTTERRRGRGGGPGSRRGRKPGPKPGRRRANGAAEGDA</sequence>
<evidence type="ECO:0000256" key="13">
    <source>
        <dbReference type="ARBA" id="ARBA00023242"/>
    </source>
</evidence>
<keyword evidence="10" id="KW-0010">Activator</keyword>
<reference evidence="20 21" key="1">
    <citation type="journal article" date="2014" name="PLoS Genet.">
        <title>Analysis of the Phlebiopsis gigantea genome, transcriptome and secretome provides insight into its pioneer colonization strategies of wood.</title>
        <authorList>
            <person name="Hori C."/>
            <person name="Ishida T."/>
            <person name="Igarashi K."/>
            <person name="Samejima M."/>
            <person name="Suzuki H."/>
            <person name="Master E."/>
            <person name="Ferreira P."/>
            <person name="Ruiz-Duenas F.J."/>
            <person name="Held B."/>
            <person name="Canessa P."/>
            <person name="Larrondo L.F."/>
            <person name="Schmoll M."/>
            <person name="Druzhinina I.S."/>
            <person name="Kubicek C.P."/>
            <person name="Gaskell J.A."/>
            <person name="Kersten P."/>
            <person name="St John F."/>
            <person name="Glasner J."/>
            <person name="Sabat G."/>
            <person name="Splinter BonDurant S."/>
            <person name="Syed K."/>
            <person name="Yadav J."/>
            <person name="Mgbeahuruike A.C."/>
            <person name="Kovalchuk A."/>
            <person name="Asiegbu F.O."/>
            <person name="Lackner G."/>
            <person name="Hoffmeister D."/>
            <person name="Rencoret J."/>
            <person name="Gutierrez A."/>
            <person name="Sun H."/>
            <person name="Lindquist E."/>
            <person name="Barry K."/>
            <person name="Riley R."/>
            <person name="Grigoriev I.V."/>
            <person name="Henrissat B."/>
            <person name="Kues U."/>
            <person name="Berka R.M."/>
            <person name="Martinez A.T."/>
            <person name="Covert S.F."/>
            <person name="Blanchette R.A."/>
            <person name="Cullen D."/>
        </authorList>
    </citation>
    <scope>NUCLEOTIDE SEQUENCE [LARGE SCALE GENOMIC DNA]</scope>
    <source>
        <strain evidence="20 21">11061_1 CR5-6</strain>
    </source>
</reference>
<dbReference type="PROSITE" id="PS51192">
    <property type="entry name" value="HELICASE_ATP_BIND_1"/>
    <property type="match status" value="1"/>
</dbReference>
<evidence type="ECO:0000256" key="10">
    <source>
        <dbReference type="ARBA" id="ARBA00023159"/>
    </source>
</evidence>
<comment type="subcellular location">
    <subcellularLocation>
        <location evidence="1 15">Nucleus</location>
    </subcellularLocation>
</comment>
<dbReference type="Gene3D" id="3.40.50.10810">
    <property type="entry name" value="Tandem AAA-ATPase domain"/>
    <property type="match status" value="1"/>
</dbReference>
<dbReference type="PANTHER" id="PTHR45685">
    <property type="entry name" value="HELICASE SRCAP-RELATED"/>
    <property type="match status" value="1"/>
</dbReference>
<dbReference type="InterPro" id="IPR027417">
    <property type="entry name" value="P-loop_NTPase"/>
</dbReference>
<name>A0A0C3SEB8_PHLG1</name>
<dbReference type="GO" id="GO:0005524">
    <property type="term" value="F:ATP binding"/>
    <property type="evidence" value="ECO:0007669"/>
    <property type="project" value="UniProtKB-UniRule"/>
</dbReference>
<keyword evidence="7 15" id="KW-0067">ATP-binding</keyword>
<evidence type="ECO:0000313" key="20">
    <source>
        <dbReference type="EMBL" id="KIP12607.1"/>
    </source>
</evidence>
<dbReference type="FunFam" id="3.40.50.10810:FF:000022">
    <property type="entry name" value="Blast:Putative DNA helicase Ino80"/>
    <property type="match status" value="1"/>
</dbReference>
<evidence type="ECO:0000256" key="16">
    <source>
        <dbReference type="SAM" id="MobiDB-lite"/>
    </source>
</evidence>
<dbReference type="Gene3D" id="3.40.50.300">
    <property type="entry name" value="P-loop containing nucleotide triphosphate hydrolases"/>
    <property type="match status" value="1"/>
</dbReference>
<evidence type="ECO:0000256" key="7">
    <source>
        <dbReference type="ARBA" id="ARBA00022840"/>
    </source>
</evidence>
<dbReference type="GO" id="GO:0016887">
    <property type="term" value="F:ATP hydrolysis activity"/>
    <property type="evidence" value="ECO:0007669"/>
    <property type="project" value="TreeGrafter"/>
</dbReference>
<dbReference type="InterPro" id="IPR001650">
    <property type="entry name" value="Helicase_C-like"/>
</dbReference>
<comment type="catalytic activity">
    <reaction evidence="14 15">
        <text>ATP + H2O = ADP + phosphate + H(+)</text>
        <dbReference type="Rhea" id="RHEA:13065"/>
        <dbReference type="ChEBI" id="CHEBI:15377"/>
        <dbReference type="ChEBI" id="CHEBI:15378"/>
        <dbReference type="ChEBI" id="CHEBI:30616"/>
        <dbReference type="ChEBI" id="CHEBI:43474"/>
        <dbReference type="ChEBI" id="CHEBI:456216"/>
    </reaction>
</comment>
<dbReference type="InterPro" id="IPR020838">
    <property type="entry name" value="DBINO"/>
</dbReference>
<dbReference type="OrthoDB" id="372624at2759"/>
<keyword evidence="21" id="KW-1185">Reference proteome</keyword>
<feature type="region of interest" description="Disordered" evidence="16">
    <location>
        <begin position="1031"/>
        <end position="1129"/>
    </location>
</feature>
<keyword evidence="5 15" id="KW-0227">DNA damage</keyword>
<evidence type="ECO:0000256" key="5">
    <source>
        <dbReference type="ARBA" id="ARBA00022763"/>
    </source>
</evidence>
<evidence type="ECO:0000313" key="21">
    <source>
        <dbReference type="Proteomes" id="UP000053257"/>
    </source>
</evidence>
<dbReference type="InterPro" id="IPR050520">
    <property type="entry name" value="INO80/SWR1_helicase"/>
</dbReference>
<keyword evidence="4" id="KW-0547">Nucleotide-binding</keyword>
<keyword evidence="11" id="KW-0804">Transcription</keyword>
<dbReference type="Proteomes" id="UP000053257">
    <property type="component" value="Unassembled WGS sequence"/>
</dbReference>
<accession>A0A0C3SEB8</accession>
<dbReference type="GO" id="GO:0006281">
    <property type="term" value="P:DNA repair"/>
    <property type="evidence" value="ECO:0007669"/>
    <property type="project" value="UniProtKB-UniRule"/>
</dbReference>
<keyword evidence="13" id="KW-0539">Nucleus</keyword>
<evidence type="ECO:0000256" key="1">
    <source>
        <dbReference type="ARBA" id="ARBA00004123"/>
    </source>
</evidence>
<protein>
    <recommendedName>
        <fullName evidence="3 15">Chromatin-remodeling ATPase INO80</fullName>
        <ecNumber evidence="15">3.6.4.-</ecNumber>
    </recommendedName>
</protein>
<gene>
    <name evidence="20" type="ORF">PHLGIDRAFT_98060</name>
</gene>
<evidence type="ECO:0000256" key="6">
    <source>
        <dbReference type="ARBA" id="ARBA00022801"/>
    </source>
</evidence>
<evidence type="ECO:0000256" key="8">
    <source>
        <dbReference type="ARBA" id="ARBA00023015"/>
    </source>
</evidence>
<keyword evidence="9 15" id="KW-0238">DNA-binding</keyword>
<dbReference type="Pfam" id="PF13892">
    <property type="entry name" value="DBINO"/>
    <property type="match status" value="1"/>
</dbReference>
<feature type="domain" description="Helicase ATP-binding" evidence="17">
    <location>
        <begin position="283"/>
        <end position="455"/>
    </location>
</feature>
<dbReference type="InterPro" id="IPR038718">
    <property type="entry name" value="SNF2-like_sf"/>
</dbReference>
<keyword evidence="6 15" id="KW-0378">Hydrolase</keyword>
<evidence type="ECO:0000259" key="18">
    <source>
        <dbReference type="PROSITE" id="PS51194"/>
    </source>
</evidence>
<organism evidence="20 21">
    <name type="scientific">Phlebiopsis gigantea (strain 11061_1 CR5-6)</name>
    <name type="common">White-rot fungus</name>
    <name type="synonym">Peniophora gigantea</name>
    <dbReference type="NCBI Taxonomy" id="745531"/>
    <lineage>
        <taxon>Eukaryota</taxon>
        <taxon>Fungi</taxon>
        <taxon>Dikarya</taxon>
        <taxon>Basidiomycota</taxon>
        <taxon>Agaricomycotina</taxon>
        <taxon>Agaricomycetes</taxon>
        <taxon>Polyporales</taxon>
        <taxon>Phanerochaetaceae</taxon>
        <taxon>Phlebiopsis</taxon>
    </lineage>
</organism>
<dbReference type="PROSITE" id="PS51194">
    <property type="entry name" value="HELICASE_CTER"/>
    <property type="match status" value="1"/>
</dbReference>
<keyword evidence="8" id="KW-0805">Transcription regulation</keyword>
<comment type="subunit">
    <text evidence="15">Component of the INO80 chromatin-remodeling complex.</text>
</comment>
<dbReference type="HOGENOM" id="CLU_000315_20_1_1"/>
<comment type="function">
    <text evidence="15">ATPase component of the INO80 complex which remodels chromatin by shifting nucleosomes and is involved in DNA repair.</text>
</comment>
<dbReference type="SMART" id="SM00487">
    <property type="entry name" value="DEXDc"/>
    <property type="match status" value="1"/>
</dbReference>
<dbReference type="GO" id="GO:0003677">
    <property type="term" value="F:DNA binding"/>
    <property type="evidence" value="ECO:0007669"/>
    <property type="project" value="UniProtKB-UniRule"/>
</dbReference>